<dbReference type="SUPFAM" id="SSF49373">
    <property type="entry name" value="Invasin/intimin cell-adhesion fragments"/>
    <property type="match status" value="1"/>
</dbReference>
<dbReference type="Pfam" id="PF07603">
    <property type="entry name" value="Lcl_C"/>
    <property type="match status" value="1"/>
</dbReference>
<dbReference type="EMBL" id="JBGOOL010000095">
    <property type="protein sequence ID" value="MEZ8055725.1"/>
    <property type="molecule type" value="Genomic_DNA"/>
</dbReference>
<dbReference type="RefSeq" id="WP_371708484.1">
    <property type="nucleotide sequence ID" value="NZ_JBGOOL010000095.1"/>
</dbReference>
<sequence length="252" mass="26406">TLTATKDGIPSNTVEVNVSAAVITAIQVTPSPVNIAKGQTDQLTAIATFSDATSSDISNSVTWAPVDTATATVSSTGLLSAVETGGTTLTATKDGIPSNTVEVNVCNLAGTCIDIYDRGSGKLLTNSPSAAYLDSIGGSATNGTHTESGNSGPVGGDFYLFDWNNANALCTTYNTHSLGGRTNWRLATRDELKTELYDAFGPMFIARGWPTNYYYWSATPNGSLYYDVDLVNGYVFSNQPSLTGYVSCVSNP</sequence>
<comment type="caution">
    <text evidence="2">The sequence shown here is derived from an EMBL/GenBank/DDBJ whole genome shotgun (WGS) entry which is preliminary data.</text>
</comment>
<keyword evidence="3" id="KW-1185">Reference proteome</keyword>
<name>A0ABV4KTJ6_9VIBR</name>
<feature type="domain" description="BIG2" evidence="1">
    <location>
        <begin position="22"/>
        <end position="103"/>
    </location>
</feature>
<accession>A0ABV4KTJ6</accession>
<evidence type="ECO:0000313" key="3">
    <source>
        <dbReference type="Proteomes" id="UP001569175"/>
    </source>
</evidence>
<dbReference type="InterPro" id="IPR003343">
    <property type="entry name" value="Big_2"/>
</dbReference>
<dbReference type="InterPro" id="IPR011460">
    <property type="entry name" value="Lcl_C"/>
</dbReference>
<feature type="non-terminal residue" evidence="2">
    <location>
        <position position="1"/>
    </location>
</feature>
<evidence type="ECO:0000313" key="2">
    <source>
        <dbReference type="EMBL" id="MEZ8055725.1"/>
    </source>
</evidence>
<proteinExistence type="predicted"/>
<gene>
    <name evidence="2" type="ORF">ACED57_21680</name>
</gene>
<protein>
    <submittedName>
        <fullName evidence="2">DUF1566 domain-containing protein</fullName>
    </submittedName>
</protein>
<dbReference type="SMART" id="SM00635">
    <property type="entry name" value="BID_2"/>
    <property type="match status" value="1"/>
</dbReference>
<dbReference type="Proteomes" id="UP001569175">
    <property type="component" value="Unassembled WGS sequence"/>
</dbReference>
<dbReference type="InterPro" id="IPR008964">
    <property type="entry name" value="Invasin/intimin_cell_adhesion"/>
</dbReference>
<evidence type="ECO:0000259" key="1">
    <source>
        <dbReference type="SMART" id="SM00635"/>
    </source>
</evidence>
<dbReference type="Pfam" id="PF02368">
    <property type="entry name" value="Big_2"/>
    <property type="match status" value="1"/>
</dbReference>
<organism evidence="2 3">
    <name type="scientific">Vibrio atlanticus</name>
    <dbReference type="NCBI Taxonomy" id="693153"/>
    <lineage>
        <taxon>Bacteria</taxon>
        <taxon>Pseudomonadati</taxon>
        <taxon>Pseudomonadota</taxon>
        <taxon>Gammaproteobacteria</taxon>
        <taxon>Vibrionales</taxon>
        <taxon>Vibrionaceae</taxon>
        <taxon>Vibrio</taxon>
    </lineage>
</organism>
<dbReference type="Gene3D" id="2.60.40.1080">
    <property type="match status" value="1"/>
</dbReference>
<reference evidence="2 3" key="1">
    <citation type="submission" date="2024-06" db="EMBL/GenBank/DDBJ databases">
        <authorList>
            <person name="Steensen K."/>
            <person name="Seneca J."/>
            <person name="Bartlau N."/>
            <person name="Yu A.X."/>
            <person name="Polz M.F."/>
        </authorList>
    </citation>
    <scope>NUCLEOTIDE SEQUENCE [LARGE SCALE GENOMIC DNA]</scope>
    <source>
        <strain evidence="2 3">1F9</strain>
    </source>
</reference>